<accession>T0YWG6</accession>
<evidence type="ECO:0000313" key="1">
    <source>
        <dbReference type="EMBL" id="EQD39946.1"/>
    </source>
</evidence>
<reference evidence="1" key="2">
    <citation type="journal article" date="2014" name="ISME J.">
        <title>Microbial stratification in low pH oxic and suboxic macroscopic growths along an acid mine drainage.</title>
        <authorList>
            <person name="Mendez-Garcia C."/>
            <person name="Mesa V."/>
            <person name="Sprenger R.R."/>
            <person name="Richter M."/>
            <person name="Diez M.S."/>
            <person name="Solano J."/>
            <person name="Bargiela R."/>
            <person name="Golyshina O.V."/>
            <person name="Manteca A."/>
            <person name="Ramos J.L."/>
            <person name="Gallego J.R."/>
            <person name="Llorente I."/>
            <person name="Martins Dos Santos V.A."/>
            <person name="Jensen O.N."/>
            <person name="Pelaez A.I."/>
            <person name="Sanchez J."/>
            <person name="Ferrer M."/>
        </authorList>
    </citation>
    <scope>NUCLEOTIDE SEQUENCE</scope>
</reference>
<reference evidence="1" key="1">
    <citation type="submission" date="2013-08" db="EMBL/GenBank/DDBJ databases">
        <authorList>
            <person name="Mendez C."/>
            <person name="Richter M."/>
            <person name="Ferrer M."/>
            <person name="Sanchez J."/>
        </authorList>
    </citation>
    <scope>NUCLEOTIDE SEQUENCE</scope>
</reference>
<dbReference type="Pfam" id="PF19927">
    <property type="entry name" value="DUF6390"/>
    <property type="match status" value="1"/>
</dbReference>
<gene>
    <name evidence="1" type="ORF">B1B_15154</name>
</gene>
<name>T0YWG6_9ZZZZ</name>
<comment type="caution">
    <text evidence="1">The sequence shown here is derived from an EMBL/GenBank/DDBJ whole genome shotgun (WGS) entry which is preliminary data.</text>
</comment>
<protein>
    <submittedName>
        <fullName evidence="1">Uncharacterized protein</fullName>
    </submittedName>
</protein>
<dbReference type="AlphaFoldDB" id="T0YWG6"/>
<dbReference type="EMBL" id="AUZY01010076">
    <property type="protein sequence ID" value="EQD39946.1"/>
    <property type="molecule type" value="Genomic_DNA"/>
</dbReference>
<dbReference type="InterPro" id="IPR045660">
    <property type="entry name" value="DUF6390"/>
</dbReference>
<organism evidence="1">
    <name type="scientific">mine drainage metagenome</name>
    <dbReference type="NCBI Taxonomy" id="410659"/>
    <lineage>
        <taxon>unclassified sequences</taxon>
        <taxon>metagenomes</taxon>
        <taxon>ecological metagenomes</taxon>
    </lineage>
</organism>
<sequence length="100" mass="10902">MGSCRIARGEVVDVEGTTLTLRVRPVEHQGDRLLFGAEVLRHLPYDSAILPGVRPGSQVALHWDHPAMLLDPEQVEALDRCTELSLRAANEALPGLRALG</sequence>
<proteinExistence type="predicted"/>